<dbReference type="RefSeq" id="WP_194041330.1">
    <property type="nucleotide sequence ID" value="NZ_CP063373.1"/>
</dbReference>
<gene>
    <name evidence="1" type="ORF">IM697_38690</name>
</gene>
<evidence type="ECO:0008006" key="3">
    <source>
        <dbReference type="Google" id="ProtNLM"/>
    </source>
</evidence>
<dbReference type="Proteomes" id="UP000594205">
    <property type="component" value="Chromosome"/>
</dbReference>
<keyword evidence="2" id="KW-1185">Reference proteome</keyword>
<protein>
    <recommendedName>
        <fullName evidence="3">Type A2 lantipeptide</fullName>
    </recommendedName>
</protein>
<proteinExistence type="predicted"/>
<dbReference type="AlphaFoldDB" id="A0A7M2SKA6"/>
<sequence length="77" mass="7133">MNLSSQVNTAELSDAALDNVSGGNAASASGGLAGSLSGALAGHLHAETPVGAVCADVFAAASTEGVTAGVHVNAIAG</sequence>
<evidence type="ECO:0000313" key="2">
    <source>
        <dbReference type="Proteomes" id="UP000594205"/>
    </source>
</evidence>
<evidence type="ECO:0000313" key="1">
    <source>
        <dbReference type="EMBL" id="QOV35908.1"/>
    </source>
</evidence>
<name>A0A7M2SKA6_9ACTN</name>
<dbReference type="KEGG" id="sfeu:IM697_38690"/>
<reference evidence="1 2" key="1">
    <citation type="submission" date="2020-10" db="EMBL/GenBank/DDBJ databases">
        <title>Streptomyces ferrugineus complate genome analysis.</title>
        <authorList>
            <person name="Anwar N."/>
        </authorList>
    </citation>
    <scope>NUCLEOTIDE SEQUENCE [LARGE SCALE GENOMIC DNA]</scope>
    <source>
        <strain evidence="1 2">CCTCC AA2014009</strain>
    </source>
</reference>
<accession>A0A7M2SKA6</accession>
<dbReference type="EMBL" id="CP063373">
    <property type="protein sequence ID" value="QOV35908.1"/>
    <property type="molecule type" value="Genomic_DNA"/>
</dbReference>
<organism evidence="1 2">
    <name type="scientific">Streptomyces ferrugineus</name>
    <dbReference type="NCBI Taxonomy" id="1413221"/>
    <lineage>
        <taxon>Bacteria</taxon>
        <taxon>Bacillati</taxon>
        <taxon>Actinomycetota</taxon>
        <taxon>Actinomycetes</taxon>
        <taxon>Kitasatosporales</taxon>
        <taxon>Streptomycetaceae</taxon>
        <taxon>Streptomyces</taxon>
    </lineage>
</organism>